<dbReference type="EMBL" id="HACA01028506">
    <property type="protein sequence ID" value="CDW45867.1"/>
    <property type="molecule type" value="Transcribed_RNA"/>
</dbReference>
<evidence type="ECO:0000313" key="2">
    <source>
        <dbReference type="EMBL" id="CDW45867.1"/>
    </source>
</evidence>
<reference evidence="2" key="1">
    <citation type="submission" date="2014-05" db="EMBL/GenBank/DDBJ databases">
        <authorList>
            <person name="Chronopoulou M."/>
        </authorList>
    </citation>
    <scope>NUCLEOTIDE SEQUENCE</scope>
    <source>
        <tissue evidence="2">Whole organism</tissue>
    </source>
</reference>
<proteinExistence type="predicted"/>
<evidence type="ECO:0000256" key="1">
    <source>
        <dbReference type="SAM" id="Phobius"/>
    </source>
</evidence>
<dbReference type="AlphaFoldDB" id="A0A0K2V6W0"/>
<protein>
    <submittedName>
        <fullName evidence="2">Uncharacterized protein</fullName>
    </submittedName>
</protein>
<feature type="transmembrane region" description="Helical" evidence="1">
    <location>
        <begin position="6"/>
        <end position="25"/>
    </location>
</feature>
<keyword evidence="1" id="KW-1133">Transmembrane helix</keyword>
<keyword evidence="1" id="KW-0812">Transmembrane</keyword>
<accession>A0A0K2V6W0</accession>
<name>A0A0K2V6W0_LEPSM</name>
<sequence>MNSSVFGVNFSVLSLIPSFFFLTSLSSSSNKFIFSCIT</sequence>
<keyword evidence="1" id="KW-0472">Membrane</keyword>
<organism evidence="2">
    <name type="scientific">Lepeophtheirus salmonis</name>
    <name type="common">Salmon louse</name>
    <name type="synonym">Caligus salmonis</name>
    <dbReference type="NCBI Taxonomy" id="72036"/>
    <lineage>
        <taxon>Eukaryota</taxon>
        <taxon>Metazoa</taxon>
        <taxon>Ecdysozoa</taxon>
        <taxon>Arthropoda</taxon>
        <taxon>Crustacea</taxon>
        <taxon>Multicrustacea</taxon>
        <taxon>Hexanauplia</taxon>
        <taxon>Copepoda</taxon>
        <taxon>Siphonostomatoida</taxon>
        <taxon>Caligidae</taxon>
        <taxon>Lepeophtheirus</taxon>
    </lineage>
</organism>